<feature type="binding site" description="axial binding residue" evidence="9">
    <location>
        <position position="141"/>
    </location>
    <ligand>
        <name>heme c</name>
        <dbReference type="ChEBI" id="CHEBI:61717"/>
        <label>2</label>
    </ligand>
    <ligandPart>
        <name>Fe</name>
        <dbReference type="ChEBI" id="CHEBI:18248"/>
    </ligandPart>
</feature>
<dbReference type="EMBL" id="MKCS01000001">
    <property type="protein sequence ID" value="OHX13495.1"/>
    <property type="molecule type" value="Genomic_DNA"/>
</dbReference>
<organism evidence="12 14">
    <name type="scientific">Chromobacterium sphagni</name>
    <dbReference type="NCBI Taxonomy" id="1903179"/>
    <lineage>
        <taxon>Bacteria</taxon>
        <taxon>Pseudomonadati</taxon>
        <taxon>Pseudomonadota</taxon>
        <taxon>Betaproteobacteria</taxon>
        <taxon>Neisseriales</taxon>
        <taxon>Chromobacteriaceae</taxon>
        <taxon>Chromobacterium</taxon>
    </lineage>
</organism>
<dbReference type="Proteomes" id="UP000180088">
    <property type="component" value="Unassembled WGS sequence"/>
</dbReference>
<evidence type="ECO:0000256" key="1">
    <source>
        <dbReference type="ARBA" id="ARBA00004418"/>
    </source>
</evidence>
<comment type="PTM">
    <text evidence="8">Binds 2 heme c groups covalently per subunit.</text>
</comment>
<evidence type="ECO:0000256" key="5">
    <source>
        <dbReference type="ARBA" id="ARBA00022764"/>
    </source>
</evidence>
<evidence type="ECO:0000256" key="10">
    <source>
        <dbReference type="SAM" id="SignalP"/>
    </source>
</evidence>
<feature type="domain" description="Cytochrome c" evidence="11">
    <location>
        <begin position="116"/>
        <end position="204"/>
    </location>
</feature>
<keyword evidence="5" id="KW-0574">Periplasm</keyword>
<name>A0A1S1X260_9NEIS</name>
<evidence type="ECO:0000313" key="13">
    <source>
        <dbReference type="EMBL" id="OHX21951.1"/>
    </source>
</evidence>
<comment type="subcellular location">
    <subcellularLocation>
        <location evidence="1">Periplasm</location>
    </subcellularLocation>
</comment>
<dbReference type="GO" id="GO:0005506">
    <property type="term" value="F:iron ion binding"/>
    <property type="evidence" value="ECO:0007669"/>
    <property type="project" value="InterPro"/>
</dbReference>
<keyword evidence="10" id="KW-0732">Signal</keyword>
<keyword evidence="2" id="KW-0813">Transport</keyword>
<evidence type="ECO:0000259" key="11">
    <source>
        <dbReference type="PROSITE" id="PS51007"/>
    </source>
</evidence>
<dbReference type="Proteomes" id="UP000180280">
    <property type="component" value="Unassembled WGS sequence"/>
</dbReference>
<dbReference type="GO" id="GO:0042597">
    <property type="term" value="C:periplasmic space"/>
    <property type="evidence" value="ECO:0007669"/>
    <property type="project" value="UniProtKB-SubCell"/>
</dbReference>
<dbReference type="OrthoDB" id="9773456at2"/>
<proteinExistence type="predicted"/>
<evidence type="ECO:0000256" key="4">
    <source>
        <dbReference type="ARBA" id="ARBA00022723"/>
    </source>
</evidence>
<dbReference type="Gene3D" id="1.10.760.10">
    <property type="entry name" value="Cytochrome c-like domain"/>
    <property type="match status" value="2"/>
</dbReference>
<feature type="binding site" description="axial binding residue" evidence="9">
    <location>
        <position position="181"/>
    </location>
    <ligand>
        <name>heme c</name>
        <dbReference type="ChEBI" id="CHEBI:61717"/>
        <label>2</label>
    </ligand>
    <ligandPart>
        <name>Fe</name>
        <dbReference type="ChEBI" id="CHEBI:18248"/>
    </ligandPart>
</feature>
<feature type="signal peptide" evidence="10">
    <location>
        <begin position="1"/>
        <end position="20"/>
    </location>
</feature>
<dbReference type="GO" id="GO:0009055">
    <property type="term" value="F:electron transfer activity"/>
    <property type="evidence" value="ECO:0007669"/>
    <property type="project" value="InterPro"/>
</dbReference>
<feature type="binding site" description="axial binding residue" evidence="9">
    <location>
        <position position="44"/>
    </location>
    <ligand>
        <name>heme c</name>
        <dbReference type="ChEBI" id="CHEBI:61717"/>
        <label>1</label>
    </ligand>
    <ligandPart>
        <name>Fe</name>
        <dbReference type="ChEBI" id="CHEBI:18248"/>
    </ligandPart>
</feature>
<evidence type="ECO:0000256" key="3">
    <source>
        <dbReference type="ARBA" id="ARBA00022617"/>
    </source>
</evidence>
<feature type="binding site" description="covalent" evidence="8">
    <location>
        <position position="43"/>
    </location>
    <ligand>
        <name>heme c</name>
        <dbReference type="ChEBI" id="CHEBI:61717"/>
        <label>1</label>
    </ligand>
</feature>
<dbReference type="EMBL" id="MKCT01000001">
    <property type="protein sequence ID" value="OHX21951.1"/>
    <property type="molecule type" value="Genomic_DNA"/>
</dbReference>
<reference evidence="14 15" key="1">
    <citation type="submission" date="2016-09" db="EMBL/GenBank/DDBJ databases">
        <title>Chromobacterium muskegensis sp. nov., an insecticidal bacterium isolated from Sphagnum bogs.</title>
        <authorList>
            <person name="Sparks M.E."/>
            <person name="Blackburn M.B."/>
            <person name="Gundersen-Rindal D.E."/>
            <person name="Mitchell A."/>
            <person name="Farrar R."/>
            <person name="Kuhar D."/>
        </authorList>
    </citation>
    <scope>NUCLEOTIDE SEQUENCE [LARGE SCALE GENOMIC DNA]</scope>
    <source>
        <strain evidence="13 15">14B-1</strain>
        <strain evidence="12 14">37-2</strain>
    </source>
</reference>
<evidence type="ECO:0000256" key="6">
    <source>
        <dbReference type="ARBA" id="ARBA00022982"/>
    </source>
</evidence>
<feature type="chain" id="PRO_5010203935" evidence="10">
    <location>
        <begin position="21"/>
        <end position="204"/>
    </location>
</feature>
<keyword evidence="6" id="KW-0249">Electron transport</keyword>
<dbReference type="RefSeq" id="WP_071111900.1">
    <property type="nucleotide sequence ID" value="NZ_MKCS01000001.1"/>
</dbReference>
<evidence type="ECO:0000313" key="14">
    <source>
        <dbReference type="Proteomes" id="UP000180088"/>
    </source>
</evidence>
<evidence type="ECO:0000313" key="15">
    <source>
        <dbReference type="Proteomes" id="UP000180280"/>
    </source>
</evidence>
<gene>
    <name evidence="13" type="ORF">BI344_05495</name>
    <name evidence="12" type="ORF">BI347_08205</name>
</gene>
<dbReference type="InterPro" id="IPR009056">
    <property type="entry name" value="Cyt_c-like_dom"/>
</dbReference>
<keyword evidence="7 9" id="KW-0408">Iron</keyword>
<evidence type="ECO:0000256" key="7">
    <source>
        <dbReference type="ARBA" id="ARBA00023004"/>
    </source>
</evidence>
<dbReference type="InterPro" id="IPR036909">
    <property type="entry name" value="Cyt_c-like_dom_sf"/>
</dbReference>
<dbReference type="SUPFAM" id="SSF46626">
    <property type="entry name" value="Cytochrome c"/>
    <property type="match status" value="2"/>
</dbReference>
<dbReference type="GO" id="GO:0020037">
    <property type="term" value="F:heme binding"/>
    <property type="evidence" value="ECO:0007669"/>
    <property type="project" value="InterPro"/>
</dbReference>
<keyword evidence="3 8" id="KW-0349">Heme</keyword>
<dbReference type="Pfam" id="PF00034">
    <property type="entry name" value="Cytochrom_C"/>
    <property type="match status" value="2"/>
</dbReference>
<dbReference type="PIRSF" id="PIRSF000005">
    <property type="entry name" value="Cytochrome_c4"/>
    <property type="match status" value="1"/>
</dbReference>
<accession>A0A1S1X260</accession>
<feature type="domain" description="Cytochrome c" evidence="11">
    <location>
        <begin position="27"/>
        <end position="106"/>
    </location>
</feature>
<dbReference type="PANTHER" id="PTHR33751:SF9">
    <property type="entry name" value="CYTOCHROME C4"/>
    <property type="match status" value="1"/>
</dbReference>
<sequence>MRRKMLLAMATLTLAGSVLAAAPVAKGDPAKGKQIVDTVCAACHGADGNSVAAANPTLAGQSQQYLYSQLKAFKSGERKNPTMFGMTAGLSDGDMHNLAAYFSEQKPKEREASDKQQLPLGAKIYRVGNAASHVPACMACHGPAGKGLPDQFPRLGSQHAGYVAKQLADFKAGADRKNPIMADIASRMTDAEMKAVSEYISGLR</sequence>
<dbReference type="PROSITE" id="PS51007">
    <property type="entry name" value="CYTC"/>
    <property type="match status" value="2"/>
</dbReference>
<keyword evidence="4 9" id="KW-0479">Metal-binding</keyword>
<evidence type="ECO:0000256" key="9">
    <source>
        <dbReference type="PIRSR" id="PIRSR000005-2"/>
    </source>
</evidence>
<feature type="binding site" description="covalent" evidence="8">
    <location>
        <position position="40"/>
    </location>
    <ligand>
        <name>heme c</name>
        <dbReference type="ChEBI" id="CHEBI:61717"/>
        <label>1</label>
    </ligand>
</feature>
<keyword evidence="15" id="KW-1185">Reference proteome</keyword>
<dbReference type="AlphaFoldDB" id="A0A1S1X260"/>
<feature type="binding site" description="covalent" evidence="8">
    <location>
        <position position="140"/>
    </location>
    <ligand>
        <name>heme c</name>
        <dbReference type="ChEBI" id="CHEBI:61717"/>
        <label>2</label>
    </ligand>
</feature>
<evidence type="ECO:0000256" key="2">
    <source>
        <dbReference type="ARBA" id="ARBA00022448"/>
    </source>
</evidence>
<feature type="binding site" description="axial binding residue" evidence="9">
    <location>
        <position position="83"/>
    </location>
    <ligand>
        <name>heme c</name>
        <dbReference type="ChEBI" id="CHEBI:61717"/>
        <label>1</label>
    </ligand>
    <ligandPart>
        <name>Fe</name>
        <dbReference type="ChEBI" id="CHEBI:18248"/>
    </ligandPart>
</feature>
<evidence type="ECO:0000256" key="8">
    <source>
        <dbReference type="PIRSR" id="PIRSR000005-1"/>
    </source>
</evidence>
<evidence type="ECO:0000313" key="12">
    <source>
        <dbReference type="EMBL" id="OHX13495.1"/>
    </source>
</evidence>
<protein>
    <submittedName>
        <fullName evidence="12">Cytochrome C</fullName>
    </submittedName>
</protein>
<dbReference type="STRING" id="1903179.BI347_08205"/>
<feature type="binding site" description="covalent" evidence="8">
    <location>
        <position position="137"/>
    </location>
    <ligand>
        <name>heme c</name>
        <dbReference type="ChEBI" id="CHEBI:61717"/>
        <label>2</label>
    </ligand>
</feature>
<comment type="caution">
    <text evidence="12">The sequence shown here is derived from an EMBL/GenBank/DDBJ whole genome shotgun (WGS) entry which is preliminary data.</text>
</comment>
<dbReference type="PANTHER" id="PTHR33751">
    <property type="entry name" value="CBB3-TYPE CYTOCHROME C OXIDASE SUBUNIT FIXP"/>
    <property type="match status" value="1"/>
</dbReference>
<dbReference type="InterPro" id="IPR050597">
    <property type="entry name" value="Cytochrome_c_Oxidase_Subunit"/>
</dbReference>
<dbReference type="InterPro" id="IPR024167">
    <property type="entry name" value="Cytochrome_c4-like"/>
</dbReference>